<dbReference type="STRING" id="1156935.QWE_23549"/>
<keyword evidence="2" id="KW-1185">Reference proteome</keyword>
<gene>
    <name evidence="1" type="ORF">QWE_23549</name>
</gene>
<dbReference type="AlphaFoldDB" id="K2PWC0"/>
<sequence length="96" mass="11046">MEEVPTRIEPALFEDSISSILADLVVEIQRAASQTAHAAIWRSHFLVHRRLYEERSAEFRFVERADGRKFEMVLGVFRSQAVDDFPLGGISLTLRR</sequence>
<proteinExistence type="predicted"/>
<dbReference type="EMBL" id="ALJF01000024">
    <property type="protein sequence ID" value="EKF57005.1"/>
    <property type="molecule type" value="Genomic_DNA"/>
</dbReference>
<name>K2PWC0_9HYPH</name>
<comment type="caution">
    <text evidence="1">The sequence shown here is derived from an EMBL/GenBank/DDBJ whole genome shotgun (WGS) entry which is preliminary data.</text>
</comment>
<accession>K2PWC0</accession>
<dbReference type="Proteomes" id="UP000007123">
    <property type="component" value="Unassembled WGS sequence"/>
</dbReference>
<reference evidence="1 2" key="1">
    <citation type="journal article" date="2012" name="J. Bacteriol.">
        <title>Draft Genome Sequence of Agrobacterium albertimagni Strain AOL15.</title>
        <authorList>
            <person name="Trimble W.L."/>
            <person name="Phung le T."/>
            <person name="Meyer F."/>
            <person name="Gilbert J.A."/>
            <person name="Silver S."/>
        </authorList>
    </citation>
    <scope>NUCLEOTIDE SEQUENCE [LARGE SCALE GENOMIC DNA]</scope>
    <source>
        <strain evidence="1 2">AOL15</strain>
    </source>
</reference>
<protein>
    <submittedName>
        <fullName evidence="1">Uncharacterized protein</fullName>
    </submittedName>
</protein>
<evidence type="ECO:0000313" key="2">
    <source>
        <dbReference type="Proteomes" id="UP000007123"/>
    </source>
</evidence>
<organism evidence="1 2">
    <name type="scientific">Agrobacterium albertimagni AOL15</name>
    <dbReference type="NCBI Taxonomy" id="1156935"/>
    <lineage>
        <taxon>Bacteria</taxon>
        <taxon>Pseudomonadati</taxon>
        <taxon>Pseudomonadota</taxon>
        <taxon>Alphaproteobacteria</taxon>
        <taxon>Hyphomicrobiales</taxon>
        <taxon>Rhizobiaceae</taxon>
        <taxon>Rhizobium/Agrobacterium group</taxon>
        <taxon>Agrobacterium</taxon>
    </lineage>
</organism>
<evidence type="ECO:0000313" key="1">
    <source>
        <dbReference type="EMBL" id="EKF57005.1"/>
    </source>
</evidence>